<evidence type="ECO:0000256" key="6">
    <source>
        <dbReference type="ARBA" id="ARBA00022793"/>
    </source>
</evidence>
<keyword evidence="12" id="KW-0704">Schiff base</keyword>
<dbReference type="InterPro" id="IPR016067">
    <property type="entry name" value="S-AdoMet_deCO2ase_core"/>
</dbReference>
<evidence type="ECO:0000256" key="14">
    <source>
        <dbReference type="SAM" id="MobiDB-lite"/>
    </source>
</evidence>
<evidence type="ECO:0000256" key="3">
    <source>
        <dbReference type="ARBA" id="ARBA00008466"/>
    </source>
</evidence>
<dbReference type="PANTHER" id="PTHR11570:SF0">
    <property type="entry name" value="S-ADENOSYLMETHIONINE DECARBOXYLASE PROENZYME"/>
    <property type="match status" value="1"/>
</dbReference>
<dbReference type="InterPro" id="IPR018166">
    <property type="entry name" value="S-AdoMet_deCO2ase_CS"/>
</dbReference>
<dbReference type="Pfam" id="PF01536">
    <property type="entry name" value="SAM_decarbox"/>
    <property type="match status" value="1"/>
</dbReference>
<dbReference type="AlphaFoldDB" id="A0ABD3QT96"/>
<comment type="caution">
    <text evidence="15">The sequence shown here is derived from an EMBL/GenBank/DDBJ whole genome shotgun (WGS) entry which is preliminary data.</text>
</comment>
<dbReference type="Proteomes" id="UP001516023">
    <property type="component" value="Unassembled WGS sequence"/>
</dbReference>
<evidence type="ECO:0000256" key="8">
    <source>
        <dbReference type="ARBA" id="ARBA00023066"/>
    </source>
</evidence>
<dbReference type="GO" id="GO:0004014">
    <property type="term" value="F:adenosylmethionine decarboxylase activity"/>
    <property type="evidence" value="ECO:0007669"/>
    <property type="project" value="UniProtKB-EC"/>
</dbReference>
<evidence type="ECO:0000256" key="12">
    <source>
        <dbReference type="ARBA" id="ARBA00023270"/>
    </source>
</evidence>
<name>A0ABD3QT96_9STRA</name>
<comment type="cofactor">
    <cofactor evidence="1">
        <name>pyruvate</name>
        <dbReference type="ChEBI" id="CHEBI:15361"/>
    </cofactor>
</comment>
<dbReference type="InterPro" id="IPR001985">
    <property type="entry name" value="S-AdoMet_decarboxylase_euk"/>
</dbReference>
<organism evidence="15 16">
    <name type="scientific">Cyclotella cryptica</name>
    <dbReference type="NCBI Taxonomy" id="29204"/>
    <lineage>
        <taxon>Eukaryota</taxon>
        <taxon>Sar</taxon>
        <taxon>Stramenopiles</taxon>
        <taxon>Ochrophyta</taxon>
        <taxon>Bacillariophyta</taxon>
        <taxon>Coscinodiscophyceae</taxon>
        <taxon>Thalassiosirophycidae</taxon>
        <taxon>Stephanodiscales</taxon>
        <taxon>Stephanodiscaceae</taxon>
        <taxon>Cyclotella</taxon>
    </lineage>
</organism>
<evidence type="ECO:0000256" key="2">
    <source>
        <dbReference type="ARBA" id="ARBA00004911"/>
    </source>
</evidence>
<keyword evidence="11" id="KW-0456">Lyase</keyword>
<dbReference type="NCBIfam" id="TIGR00535">
    <property type="entry name" value="SAM_DCase"/>
    <property type="match status" value="1"/>
</dbReference>
<keyword evidence="6" id="KW-0210">Decarboxylase</keyword>
<reference evidence="15 16" key="1">
    <citation type="journal article" date="2020" name="G3 (Bethesda)">
        <title>Improved Reference Genome for Cyclotella cryptica CCMP332, a Model for Cell Wall Morphogenesis, Salinity Adaptation, and Lipid Production in Diatoms (Bacillariophyta).</title>
        <authorList>
            <person name="Roberts W.R."/>
            <person name="Downey K.M."/>
            <person name="Ruck E.C."/>
            <person name="Traller J.C."/>
            <person name="Alverson A.J."/>
        </authorList>
    </citation>
    <scope>NUCLEOTIDE SEQUENCE [LARGE SCALE GENOMIC DNA]</scope>
    <source>
        <strain evidence="15 16">CCMP332</strain>
    </source>
</reference>
<keyword evidence="5" id="KW-0949">S-adenosyl-L-methionine</keyword>
<evidence type="ECO:0000313" key="16">
    <source>
        <dbReference type="Proteomes" id="UP001516023"/>
    </source>
</evidence>
<comment type="pathway">
    <text evidence="2">Amine and polyamine biosynthesis; S-adenosylmethioninamine biosynthesis; S-adenosylmethioninamine from S-adenosyl-L-methionine: step 1/1.</text>
</comment>
<dbReference type="EC" id="4.1.1.50" evidence="4"/>
<evidence type="ECO:0000256" key="13">
    <source>
        <dbReference type="ARBA" id="ARBA00023317"/>
    </source>
</evidence>
<keyword evidence="8" id="KW-0745">Spermidine biosynthesis</keyword>
<evidence type="ECO:0000256" key="4">
    <source>
        <dbReference type="ARBA" id="ARBA00012357"/>
    </source>
</evidence>
<keyword evidence="13" id="KW-0670">Pyruvate</keyword>
<evidence type="ECO:0000256" key="5">
    <source>
        <dbReference type="ARBA" id="ARBA00022691"/>
    </source>
</evidence>
<protein>
    <recommendedName>
        <fullName evidence="4">adenosylmethionine decarboxylase</fullName>
        <ecNumber evidence="4">4.1.1.50</ecNumber>
    </recommendedName>
</protein>
<proteinExistence type="inferred from homology"/>
<dbReference type="Gene3D" id="3.60.90.10">
    <property type="entry name" value="S-adenosylmethionine decarboxylase"/>
    <property type="match status" value="1"/>
</dbReference>
<dbReference type="EMBL" id="JABMIG020000013">
    <property type="protein sequence ID" value="KAL3803480.1"/>
    <property type="molecule type" value="Genomic_DNA"/>
</dbReference>
<evidence type="ECO:0000256" key="11">
    <source>
        <dbReference type="ARBA" id="ARBA00023239"/>
    </source>
</evidence>
<sequence>MPNSAIRRRGFATLKAGCEVGKHDERCISVALSFRSTSPGVSPPDIVNILPDLIEQPQQPFDEDDHSGEIREYNGVFEGPEKTLEVVFRKIPGFEGNLTDDEASLSDSSANSGGSNAIHRRGLRTLPRVDLNRICARARCTILSSVSNRYLDAYVLSESSLFVYPYMIVLKTCGTTTLLRCVATLIELGRKIGLEIDWLGYNRKNFNFPGDQMFPHGSFNQEMDYLYSHRNLCERLNGNGYTLGPVTSDHWFVFVADHTKRYVEDNDTDRVLNIMMFDIDQSVAQKFYYDKYKARIGPDETEEEATKRISMEQTKAAGIDNLVAGATIDPRAFEPCGYSMNAILFHSYSTMHITPEEGSSYASFETNQKLSSYTPLVSNVVRAFRPKRFVMTLMADEGGLVQMGSNPLFEGSASEAKIVVPLKSNSVTRSSVTSLSSLGMGNCATYKRSNIASIKVEDDACCMMGNWVLEENADSDFAGPTEAQQESHRARGLSVSNYYR</sequence>
<evidence type="ECO:0000256" key="1">
    <source>
        <dbReference type="ARBA" id="ARBA00001928"/>
    </source>
</evidence>
<dbReference type="Gene3D" id="3.30.360.50">
    <property type="entry name" value="S-adenosylmethionine decarboxylase"/>
    <property type="match status" value="1"/>
</dbReference>
<evidence type="ECO:0000313" key="15">
    <source>
        <dbReference type="EMBL" id="KAL3803480.1"/>
    </source>
</evidence>
<feature type="region of interest" description="Disordered" evidence="14">
    <location>
        <begin position="478"/>
        <end position="500"/>
    </location>
</feature>
<gene>
    <name evidence="15" type="ORF">HJC23_014028</name>
</gene>
<keyword evidence="9" id="KW-0620">Polyamine biosynthesis</keyword>
<dbReference type="InterPro" id="IPR048283">
    <property type="entry name" value="AdoMetDC-like"/>
</dbReference>
<dbReference type="GO" id="GO:0008295">
    <property type="term" value="P:spermidine biosynthetic process"/>
    <property type="evidence" value="ECO:0007669"/>
    <property type="project" value="UniProtKB-KW"/>
</dbReference>
<evidence type="ECO:0000256" key="9">
    <source>
        <dbReference type="ARBA" id="ARBA00023115"/>
    </source>
</evidence>
<dbReference type="SUPFAM" id="SSF56276">
    <property type="entry name" value="S-adenosylmethionine decarboxylase"/>
    <property type="match status" value="1"/>
</dbReference>
<comment type="similarity">
    <text evidence="3">Belongs to the eukaryotic AdoMetDC family.</text>
</comment>
<evidence type="ECO:0000256" key="7">
    <source>
        <dbReference type="ARBA" id="ARBA00022813"/>
    </source>
</evidence>
<dbReference type="PROSITE" id="PS01336">
    <property type="entry name" value="ADOMETDC"/>
    <property type="match status" value="1"/>
</dbReference>
<evidence type="ECO:0000256" key="10">
    <source>
        <dbReference type="ARBA" id="ARBA00023145"/>
    </source>
</evidence>
<keyword evidence="7" id="KW-0068">Autocatalytic cleavage</keyword>
<keyword evidence="16" id="KW-1185">Reference proteome</keyword>
<accession>A0ABD3QT96</accession>
<dbReference type="PANTHER" id="PTHR11570">
    <property type="entry name" value="S-ADENOSYLMETHIONINE DECARBOXYLASE"/>
    <property type="match status" value="1"/>
</dbReference>
<keyword evidence="10" id="KW-0865">Zymogen</keyword>